<evidence type="ECO:0000259" key="2">
    <source>
        <dbReference type="Pfam" id="PF06750"/>
    </source>
</evidence>
<feature type="transmembrane region" description="Helical" evidence="1">
    <location>
        <begin position="126"/>
        <end position="156"/>
    </location>
</feature>
<dbReference type="EMBL" id="CP147251">
    <property type="protein sequence ID" value="WYJ75763.1"/>
    <property type="molecule type" value="Genomic_DNA"/>
</dbReference>
<evidence type="ECO:0000313" key="3">
    <source>
        <dbReference type="EMBL" id="WYJ75763.1"/>
    </source>
</evidence>
<feature type="domain" description="Prepilin peptidase A24 N-terminal" evidence="2">
    <location>
        <begin position="6"/>
        <end position="86"/>
    </location>
</feature>
<keyword evidence="1" id="KW-1133">Transmembrane helix</keyword>
<evidence type="ECO:0000256" key="1">
    <source>
        <dbReference type="SAM" id="Phobius"/>
    </source>
</evidence>
<dbReference type="InterPro" id="IPR010627">
    <property type="entry name" value="Prepilin_pept_A24_N"/>
</dbReference>
<dbReference type="RefSeq" id="WP_207941566.1">
    <property type="nucleotide sequence ID" value="NZ_CP147251.1"/>
</dbReference>
<keyword evidence="1" id="KW-0472">Membrane</keyword>
<gene>
    <name evidence="3" type="ORF">DOK78_000339</name>
</gene>
<keyword evidence="4" id="KW-1185">Reference proteome</keyword>
<dbReference type="Pfam" id="PF06750">
    <property type="entry name" value="A24_N_bact"/>
    <property type="match status" value="1"/>
</dbReference>
<feature type="transmembrane region" description="Helical" evidence="1">
    <location>
        <begin position="94"/>
        <end position="114"/>
    </location>
</feature>
<feature type="transmembrane region" description="Helical" evidence="1">
    <location>
        <begin position="66"/>
        <end position="88"/>
    </location>
</feature>
<feature type="transmembrane region" description="Helical" evidence="1">
    <location>
        <begin position="210"/>
        <end position="226"/>
    </location>
</feature>
<proteinExistence type="predicted"/>
<dbReference type="PANTHER" id="PTHR30487">
    <property type="entry name" value="TYPE 4 PREPILIN-LIKE PROTEINS LEADER PEPTIDE-PROCESSING ENZYME"/>
    <property type="match status" value="1"/>
</dbReference>
<organism evidence="3 4">
    <name type="scientific">Candidatus Enterococcus lowellii</name>
    <dbReference type="NCBI Taxonomy" id="2230877"/>
    <lineage>
        <taxon>Bacteria</taxon>
        <taxon>Bacillati</taxon>
        <taxon>Bacillota</taxon>
        <taxon>Bacilli</taxon>
        <taxon>Lactobacillales</taxon>
        <taxon>Enterococcaceae</taxon>
        <taxon>Enterococcus</taxon>
    </lineage>
</organism>
<feature type="transmembrane region" description="Helical" evidence="1">
    <location>
        <begin position="176"/>
        <end position="203"/>
    </location>
</feature>
<keyword evidence="1" id="KW-0812">Transmembrane</keyword>
<dbReference type="InterPro" id="IPR050882">
    <property type="entry name" value="Prepilin_peptidase/N-MTase"/>
</dbReference>
<accession>A0ABZ2SIS4</accession>
<dbReference type="Proteomes" id="UP000664701">
    <property type="component" value="Chromosome"/>
</dbReference>
<dbReference type="PANTHER" id="PTHR30487:SF0">
    <property type="entry name" value="PREPILIN LEADER PEPTIDASE_N-METHYLTRANSFERASE-RELATED"/>
    <property type="match status" value="1"/>
</dbReference>
<name>A0ABZ2SIS4_9ENTE</name>
<reference evidence="3 4" key="1">
    <citation type="submission" date="2024-03" db="EMBL/GenBank/DDBJ databases">
        <title>The Genome Sequence of Enterococcus sp. DIV2402.</title>
        <authorList>
            <consortium name="The Broad Institute Genomics Platform"/>
            <consortium name="The Broad Institute Microbial Omics Core"/>
            <consortium name="The Broad Institute Genomic Center for Infectious Diseases"/>
            <person name="Earl A."/>
            <person name="Manson A."/>
            <person name="Gilmore M."/>
            <person name="Schwartman J."/>
            <person name="Shea T."/>
            <person name="Abouelleil A."/>
            <person name="Cao P."/>
            <person name="Chapman S."/>
            <person name="Cusick C."/>
            <person name="Young S."/>
            <person name="Neafsey D."/>
            <person name="Nusbaum C."/>
            <person name="Birren B."/>
        </authorList>
    </citation>
    <scope>NUCLEOTIDE SEQUENCE [LARGE SCALE GENOMIC DNA]</scope>
    <source>
        <strain evidence="3 4">DIV2402</strain>
    </source>
</reference>
<evidence type="ECO:0000313" key="4">
    <source>
        <dbReference type="Proteomes" id="UP000664701"/>
    </source>
</evidence>
<protein>
    <submittedName>
        <fullName evidence="3">Leader peptidase (Prepilin peptidase)/N-methyltransferase</fullName>
    </submittedName>
</protein>
<sequence>MFCFFIGSCFGSLLCVIAQRVPLKKDFITTRSQCDHCNNTLRFWELIPIFSYLFLGFRCQRCGGRIPVITWLIEIIYGGIFYFCWVQPTISMQLIAFLWLTTATLLSLTDYFYFLVEPKILYPLHLLLWSIMFYFHQPFYLSTLSLLVILGIFFWFSLRDSMGMGDWLLLGLWVPWLTIEQFSLLLFVASVSALGVFFVSYFLRKTHFQCLPFVPFLSLGLFVAYFL</sequence>